<dbReference type="EMBL" id="JAETXX010000012">
    <property type="protein sequence ID" value="MCF8716113.1"/>
    <property type="molecule type" value="Genomic_DNA"/>
</dbReference>
<dbReference type="PROSITE" id="PS51462">
    <property type="entry name" value="NUDIX"/>
    <property type="match status" value="1"/>
</dbReference>
<proteinExistence type="inferred from homology"/>
<evidence type="ECO:0000256" key="3">
    <source>
        <dbReference type="ARBA" id="ARBA00022842"/>
    </source>
</evidence>
<comment type="caution">
    <text evidence="6">The sequence shown here is derived from an EMBL/GenBank/DDBJ whole genome shotgun (WGS) entry which is preliminary data.</text>
</comment>
<dbReference type="PRINTS" id="PR00502">
    <property type="entry name" value="NUDIXFAMILY"/>
</dbReference>
<organism evidence="6 7">
    <name type="scientific">Joostella atrarenae</name>
    <dbReference type="NCBI Taxonomy" id="679257"/>
    <lineage>
        <taxon>Bacteria</taxon>
        <taxon>Pseudomonadati</taxon>
        <taxon>Bacteroidota</taxon>
        <taxon>Flavobacteriia</taxon>
        <taxon>Flavobacteriales</taxon>
        <taxon>Flavobacteriaceae</taxon>
        <taxon>Joostella</taxon>
    </lineage>
</organism>
<accession>A0ABS9J702</accession>
<comment type="similarity">
    <text evidence="4">Belongs to the Nudix hydrolase family.</text>
</comment>
<dbReference type="Proteomes" id="UP000829517">
    <property type="component" value="Unassembled WGS sequence"/>
</dbReference>
<keyword evidence="7" id="KW-1185">Reference proteome</keyword>
<dbReference type="PANTHER" id="PTHR43046:SF12">
    <property type="entry name" value="GDP-MANNOSE MANNOSYL HYDROLASE"/>
    <property type="match status" value="1"/>
</dbReference>
<dbReference type="SUPFAM" id="SSF55811">
    <property type="entry name" value="Nudix"/>
    <property type="match status" value="1"/>
</dbReference>
<reference evidence="6 7" key="1">
    <citation type="submission" date="2021-01" db="EMBL/GenBank/DDBJ databases">
        <title>Genome sequencing of Joostella atrarenae M1-2 (= KCTC 23194).</title>
        <authorList>
            <person name="Zakaria M.R."/>
            <person name="Lam M.Q."/>
            <person name="Chong C.S."/>
        </authorList>
    </citation>
    <scope>NUCLEOTIDE SEQUENCE [LARGE SCALE GENOMIC DNA]</scope>
    <source>
        <strain evidence="6 7">M1-2</strain>
    </source>
</reference>
<evidence type="ECO:0000313" key="6">
    <source>
        <dbReference type="EMBL" id="MCF8716113.1"/>
    </source>
</evidence>
<dbReference type="PROSITE" id="PS00893">
    <property type="entry name" value="NUDIX_BOX"/>
    <property type="match status" value="1"/>
</dbReference>
<dbReference type="RefSeq" id="WP_236960076.1">
    <property type="nucleotide sequence ID" value="NZ_JAETXX010000012.1"/>
</dbReference>
<evidence type="ECO:0000313" key="7">
    <source>
        <dbReference type="Proteomes" id="UP000829517"/>
    </source>
</evidence>
<evidence type="ECO:0000256" key="1">
    <source>
        <dbReference type="ARBA" id="ARBA00001946"/>
    </source>
</evidence>
<dbReference type="InterPro" id="IPR015797">
    <property type="entry name" value="NUDIX_hydrolase-like_dom_sf"/>
</dbReference>
<dbReference type="PANTHER" id="PTHR43046">
    <property type="entry name" value="GDP-MANNOSE MANNOSYL HYDROLASE"/>
    <property type="match status" value="1"/>
</dbReference>
<comment type="cofactor">
    <cofactor evidence="1">
        <name>Mg(2+)</name>
        <dbReference type="ChEBI" id="CHEBI:18420"/>
    </cofactor>
</comment>
<feature type="domain" description="Nudix hydrolase" evidence="5">
    <location>
        <begin position="67"/>
        <end position="193"/>
    </location>
</feature>
<dbReference type="InterPro" id="IPR000086">
    <property type="entry name" value="NUDIX_hydrolase_dom"/>
</dbReference>
<sequence>MYEVFVNEHRIILTNRIEKETDFKLFLMETVDIEDVISQLNKGKIKCAHIYYEDEKVLLKKFLKKIPLVVAAGGLVKNKKDDILFIFRNGKWDLPKGKVDKGETIEDAAVREVEEETGVKKLKIDSFLKKTYHIFKRNGVYKLKETHWFLMYSKYKGELVPQCKENIELAEWRPEKDLSELMENSYENIKTLF</sequence>
<dbReference type="InterPro" id="IPR020084">
    <property type="entry name" value="NUDIX_hydrolase_CS"/>
</dbReference>
<gene>
    <name evidence="6" type="ORF">JM658_14870</name>
</gene>
<evidence type="ECO:0000259" key="5">
    <source>
        <dbReference type="PROSITE" id="PS51462"/>
    </source>
</evidence>
<dbReference type="InterPro" id="IPR020476">
    <property type="entry name" value="Nudix_hydrolase"/>
</dbReference>
<evidence type="ECO:0000256" key="2">
    <source>
        <dbReference type="ARBA" id="ARBA00022801"/>
    </source>
</evidence>
<evidence type="ECO:0000256" key="4">
    <source>
        <dbReference type="RuleBase" id="RU003476"/>
    </source>
</evidence>
<dbReference type="Pfam" id="PF00293">
    <property type="entry name" value="NUDIX"/>
    <property type="match status" value="1"/>
</dbReference>
<keyword evidence="3" id="KW-0460">Magnesium</keyword>
<dbReference type="Gene3D" id="3.90.79.10">
    <property type="entry name" value="Nucleoside Triphosphate Pyrophosphohydrolase"/>
    <property type="match status" value="1"/>
</dbReference>
<protein>
    <submittedName>
        <fullName evidence="6">NUDIX domain-containing protein</fullName>
    </submittedName>
</protein>
<name>A0ABS9J702_9FLAO</name>
<keyword evidence="2 4" id="KW-0378">Hydrolase</keyword>
<dbReference type="CDD" id="cd03673">
    <property type="entry name" value="NUDIX_Ap6A_hydrolase"/>
    <property type="match status" value="1"/>
</dbReference>